<organism evidence="2 3">
    <name type="scientific">Quillaja saponaria</name>
    <name type="common">Soap bark tree</name>
    <dbReference type="NCBI Taxonomy" id="32244"/>
    <lineage>
        <taxon>Eukaryota</taxon>
        <taxon>Viridiplantae</taxon>
        <taxon>Streptophyta</taxon>
        <taxon>Embryophyta</taxon>
        <taxon>Tracheophyta</taxon>
        <taxon>Spermatophyta</taxon>
        <taxon>Magnoliopsida</taxon>
        <taxon>eudicotyledons</taxon>
        <taxon>Gunneridae</taxon>
        <taxon>Pentapetalae</taxon>
        <taxon>rosids</taxon>
        <taxon>fabids</taxon>
        <taxon>Fabales</taxon>
        <taxon>Quillajaceae</taxon>
        <taxon>Quillaja</taxon>
    </lineage>
</organism>
<protein>
    <submittedName>
        <fullName evidence="2">F-box/LRR-repeat protein</fullName>
    </submittedName>
</protein>
<comment type="caution">
    <text evidence="2">The sequence shown here is derived from an EMBL/GenBank/DDBJ whole genome shotgun (WGS) entry which is preliminary data.</text>
</comment>
<accession>A0AAD7L060</accession>
<dbReference type="AlphaFoldDB" id="A0AAD7L060"/>
<dbReference type="Proteomes" id="UP001163823">
    <property type="component" value="Chromosome 12"/>
</dbReference>
<sequence>MDRSALTQNCTSEKLSKRKEVVDGEDRISNLPESILSHMLSFLPTKDAVRTSVLSTKWIDIWTSITNLEFDDTLFLDDTLFDSLRRSTRSRKKYFMNFVDRVLFHFSNSSIKSFSLFMGPRTKYDPARVSAWISFVLRHRVQKLDIHYFEDVHISSRSLVSCSCLTELKLWMQCRIRVPTSLCLSNLKILKLFETKFVNDSFPHSKEIFLNFPVLKVFKCIDCIWLNAQSVCIITPLVESFTIQFPEFTLMHNESSNCSVKICSSNLERFSYSGHLSEQILLPNLSSVLDASISINEPTEDGEDEADQVGFRACMLLAQLCGMESLKLRDAMMEVLDDGSKFLARVPTFDKLILLELDSDITNIETLLDFLHKTPFLQSLAYSQRIFDFGKELLTATVVPSCLLYHLKVVRLVVSVGWEHEIYLAEFFLENSKVLEQMTIGKRFEHTDLVKLERHLTTVPKGSSSATVEFLDYNDEDDSDEESD</sequence>
<dbReference type="KEGG" id="qsa:O6P43_029246"/>
<dbReference type="PROSITE" id="PS50181">
    <property type="entry name" value="FBOX"/>
    <property type="match status" value="1"/>
</dbReference>
<dbReference type="InterPro" id="IPR036047">
    <property type="entry name" value="F-box-like_dom_sf"/>
</dbReference>
<dbReference type="InterPro" id="IPR006566">
    <property type="entry name" value="FBD"/>
</dbReference>
<dbReference type="PANTHER" id="PTHR31900">
    <property type="entry name" value="F-BOX/RNI SUPERFAMILY PROTEIN-RELATED"/>
    <property type="match status" value="1"/>
</dbReference>
<dbReference type="CDD" id="cd22160">
    <property type="entry name" value="F-box_AtFBL13-like"/>
    <property type="match status" value="1"/>
</dbReference>
<gene>
    <name evidence="2" type="ORF">O6P43_029246</name>
</gene>
<dbReference type="InterPro" id="IPR001810">
    <property type="entry name" value="F-box_dom"/>
</dbReference>
<keyword evidence="3" id="KW-1185">Reference proteome</keyword>
<name>A0AAD7L060_QUISA</name>
<reference evidence="2" key="1">
    <citation type="journal article" date="2023" name="Science">
        <title>Elucidation of the pathway for biosynthesis of saponin adjuvants from the soapbark tree.</title>
        <authorList>
            <person name="Reed J."/>
            <person name="Orme A."/>
            <person name="El-Demerdash A."/>
            <person name="Owen C."/>
            <person name="Martin L.B.B."/>
            <person name="Misra R.C."/>
            <person name="Kikuchi S."/>
            <person name="Rejzek M."/>
            <person name="Martin A.C."/>
            <person name="Harkess A."/>
            <person name="Leebens-Mack J."/>
            <person name="Louveau T."/>
            <person name="Stephenson M.J."/>
            <person name="Osbourn A."/>
        </authorList>
    </citation>
    <scope>NUCLEOTIDE SEQUENCE</scope>
    <source>
        <strain evidence="2">S10</strain>
    </source>
</reference>
<dbReference type="SMART" id="SM00579">
    <property type="entry name" value="FBD"/>
    <property type="match status" value="1"/>
</dbReference>
<dbReference type="InterPro" id="IPR050232">
    <property type="entry name" value="FBL13/AtMIF1-like"/>
</dbReference>
<evidence type="ECO:0000259" key="1">
    <source>
        <dbReference type="PROSITE" id="PS50181"/>
    </source>
</evidence>
<dbReference type="SUPFAM" id="SSF81383">
    <property type="entry name" value="F-box domain"/>
    <property type="match status" value="1"/>
</dbReference>
<feature type="domain" description="F-box" evidence="1">
    <location>
        <begin position="25"/>
        <end position="73"/>
    </location>
</feature>
<proteinExistence type="predicted"/>
<evidence type="ECO:0000313" key="2">
    <source>
        <dbReference type="EMBL" id="KAJ7948818.1"/>
    </source>
</evidence>
<dbReference type="EMBL" id="JARAOO010000012">
    <property type="protein sequence ID" value="KAJ7948818.1"/>
    <property type="molecule type" value="Genomic_DNA"/>
</dbReference>
<dbReference type="PANTHER" id="PTHR31900:SF32">
    <property type="entry name" value="F-BOX_RNI_FBD-LIKE DOMAIN PROTEIN"/>
    <property type="match status" value="1"/>
</dbReference>
<dbReference type="Pfam" id="PF00646">
    <property type="entry name" value="F-box"/>
    <property type="match status" value="1"/>
</dbReference>
<dbReference type="InterPro" id="IPR053781">
    <property type="entry name" value="F-box_AtFBL13-like"/>
</dbReference>
<evidence type="ECO:0000313" key="3">
    <source>
        <dbReference type="Proteomes" id="UP001163823"/>
    </source>
</evidence>
<dbReference type="Pfam" id="PF08387">
    <property type="entry name" value="FBD"/>
    <property type="match status" value="1"/>
</dbReference>